<dbReference type="GO" id="GO:0005777">
    <property type="term" value="C:peroxisome"/>
    <property type="evidence" value="ECO:0007669"/>
    <property type="project" value="TreeGrafter"/>
</dbReference>
<dbReference type="SUPFAM" id="SSF51735">
    <property type="entry name" value="NAD(P)-binding Rossmann-fold domains"/>
    <property type="match status" value="1"/>
</dbReference>
<accession>H2CYQ0</accession>
<evidence type="ECO:0000313" key="3">
    <source>
        <dbReference type="EMBL" id="AEX09208.1"/>
    </source>
</evidence>
<dbReference type="EMBL" id="JN315730">
    <property type="protein sequence ID" value="AEX09208.1"/>
    <property type="molecule type" value="mRNA"/>
</dbReference>
<dbReference type="InterPro" id="IPR013120">
    <property type="entry name" value="FAR_NAD-bd"/>
</dbReference>
<evidence type="ECO:0000259" key="2">
    <source>
        <dbReference type="Pfam" id="PF07993"/>
    </source>
</evidence>
<dbReference type="PANTHER" id="PTHR11011:SF116">
    <property type="entry name" value="FATTY ACYL-COA REDUCTASE CG5065-RELATED"/>
    <property type="match status" value="1"/>
</dbReference>
<comment type="catalytic activity">
    <reaction evidence="1">
        <text>a long-chain fatty acyl-CoA + 2 NADPH + 2 H(+) = a long-chain primary fatty alcohol + 2 NADP(+) + CoA</text>
        <dbReference type="Rhea" id="RHEA:52716"/>
        <dbReference type="ChEBI" id="CHEBI:15378"/>
        <dbReference type="ChEBI" id="CHEBI:57287"/>
        <dbReference type="ChEBI" id="CHEBI:57783"/>
        <dbReference type="ChEBI" id="CHEBI:58349"/>
        <dbReference type="ChEBI" id="CHEBI:77396"/>
        <dbReference type="ChEBI" id="CHEBI:83139"/>
        <dbReference type="EC" id="1.2.1.84"/>
    </reaction>
</comment>
<protein>
    <recommendedName>
        <fullName evidence="1">Fatty acyl-CoA reductase</fullName>
        <ecNumber evidence="1">1.2.1.84</ecNumber>
    </recommendedName>
</protein>
<keyword evidence="1" id="KW-0443">Lipid metabolism</keyword>
<dbReference type="PANTHER" id="PTHR11011">
    <property type="entry name" value="MALE STERILITY PROTEIN 2-RELATED"/>
    <property type="match status" value="1"/>
</dbReference>
<dbReference type="InterPro" id="IPR026055">
    <property type="entry name" value="FAR"/>
</dbReference>
<keyword evidence="1" id="KW-0444">Lipid biosynthesis</keyword>
<reference evidence="3" key="1">
    <citation type="journal article" date="2012" name="Proteomics">
        <title>Molecular diversity of the telson and venom components from Pandinus cavimanus (Scorpionidae Latreille 1802): transcriptome, venomics and function.</title>
        <authorList>
            <person name="Diego-Garcia E."/>
            <person name="Peigneur S."/>
            <person name="Clynen E."/>
            <person name="Marien T."/>
            <person name="Czech L."/>
            <person name="Schoofs L."/>
            <person name="Tytgat J."/>
        </authorList>
    </citation>
    <scope>NUCLEOTIDE SEQUENCE</scope>
</reference>
<dbReference type="EC" id="1.2.1.84" evidence="1"/>
<name>H2CYQ0_PANCV</name>
<sequence length="129" mass="14721">MSVITVRLLDFKVRWLDNNAFEALGQELLNGRPNTYTLTKAMAENLLNERYRDLPWVIVRPAIVVASWKEPIPGWVQGLGGATGVLTGDAKIVPEDEQTTRYSQTIHDDRLGFPYKKYTRTIAEVVFQR</sequence>
<comment type="similarity">
    <text evidence="1">Belongs to the fatty acyl-CoA reductase family.</text>
</comment>
<dbReference type="GO" id="GO:0102965">
    <property type="term" value="F:alcohol-forming long-chain fatty acyl-CoA reductase activity"/>
    <property type="evidence" value="ECO:0007669"/>
    <property type="project" value="UniProtKB-EC"/>
</dbReference>
<dbReference type="GO" id="GO:0080019">
    <property type="term" value="F:alcohol-forming very long-chain fatty acyl-CoA reductase activity"/>
    <property type="evidence" value="ECO:0007669"/>
    <property type="project" value="InterPro"/>
</dbReference>
<dbReference type="GO" id="GO:0035336">
    <property type="term" value="P:long-chain fatty-acyl-CoA metabolic process"/>
    <property type="evidence" value="ECO:0007669"/>
    <property type="project" value="TreeGrafter"/>
</dbReference>
<dbReference type="InterPro" id="IPR036291">
    <property type="entry name" value="NAD(P)-bd_dom_sf"/>
</dbReference>
<feature type="domain" description="Thioester reductase (TE)" evidence="2">
    <location>
        <begin position="18"/>
        <end position="88"/>
    </location>
</feature>
<evidence type="ECO:0000256" key="1">
    <source>
        <dbReference type="RuleBase" id="RU363097"/>
    </source>
</evidence>
<keyword evidence="1" id="KW-0521">NADP</keyword>
<organism evidence="3">
    <name type="scientific">Pandinus cavimanus</name>
    <name type="common">Tanzanian red clawed scorpion</name>
    <dbReference type="NCBI Taxonomy" id="217261"/>
    <lineage>
        <taxon>Eukaryota</taxon>
        <taxon>Metazoa</taxon>
        <taxon>Ecdysozoa</taxon>
        <taxon>Arthropoda</taxon>
        <taxon>Chelicerata</taxon>
        <taxon>Arachnida</taxon>
        <taxon>Scorpiones</taxon>
        <taxon>Iurida</taxon>
        <taxon>Scorpionoidea</taxon>
        <taxon>Scorpionidae</taxon>
        <taxon>Pandininae</taxon>
        <taxon>Pandinus</taxon>
    </lineage>
</organism>
<dbReference type="AlphaFoldDB" id="H2CYQ0"/>
<proteinExistence type="evidence at transcript level"/>
<comment type="function">
    <text evidence="1">Catalyzes the reduction of fatty acyl-CoA to fatty alcohols.</text>
</comment>
<dbReference type="Gene3D" id="3.40.50.720">
    <property type="entry name" value="NAD(P)-binding Rossmann-like Domain"/>
    <property type="match status" value="1"/>
</dbReference>
<dbReference type="Pfam" id="PF07993">
    <property type="entry name" value="NAD_binding_4"/>
    <property type="match status" value="1"/>
</dbReference>
<keyword evidence="1" id="KW-0560">Oxidoreductase</keyword>